<sequence length="100" mass="10462">MKTSFLSRILLLGGIFAVSLTGCSTGTDPGETNVESGSAKEQVNENKSDANDPDDKLYTTSDAATNGATADTSTVKTGKQVYDEADDRRDENVDGKAGPQ</sequence>
<dbReference type="AlphaFoldDB" id="A0A7H0GZX3"/>
<organism evidence="3 4">
    <name type="scientific">Hymenobacter qilianensis</name>
    <dbReference type="NCBI Taxonomy" id="1385715"/>
    <lineage>
        <taxon>Bacteria</taxon>
        <taxon>Pseudomonadati</taxon>
        <taxon>Bacteroidota</taxon>
        <taxon>Cytophagia</taxon>
        <taxon>Cytophagales</taxon>
        <taxon>Hymenobacteraceae</taxon>
        <taxon>Hymenobacter</taxon>
    </lineage>
</organism>
<protein>
    <submittedName>
        <fullName evidence="3">Uncharacterized protein</fullName>
    </submittedName>
</protein>
<proteinExistence type="predicted"/>
<keyword evidence="2" id="KW-0732">Signal</keyword>
<name>A0A7H0GZX3_9BACT</name>
<dbReference type="RefSeq" id="WP_187734040.1">
    <property type="nucleotide sequence ID" value="NZ_BMFN01000001.1"/>
</dbReference>
<dbReference type="PROSITE" id="PS51257">
    <property type="entry name" value="PROKAR_LIPOPROTEIN"/>
    <property type="match status" value="1"/>
</dbReference>
<dbReference type="Proteomes" id="UP000516093">
    <property type="component" value="Chromosome"/>
</dbReference>
<feature type="compositionally biased region" description="Polar residues" evidence="1">
    <location>
        <begin position="58"/>
        <end position="77"/>
    </location>
</feature>
<evidence type="ECO:0000313" key="3">
    <source>
        <dbReference type="EMBL" id="QNP53839.1"/>
    </source>
</evidence>
<dbReference type="KEGG" id="hqi:H9L05_10080"/>
<feature type="chain" id="PRO_5028857446" evidence="2">
    <location>
        <begin position="22"/>
        <end position="100"/>
    </location>
</feature>
<feature type="compositionally biased region" description="Basic and acidic residues" evidence="1">
    <location>
        <begin position="42"/>
        <end position="57"/>
    </location>
</feature>
<dbReference type="EMBL" id="CP060784">
    <property type="protein sequence ID" value="QNP53839.1"/>
    <property type="molecule type" value="Genomic_DNA"/>
</dbReference>
<accession>A0A7H0GZX3</accession>
<evidence type="ECO:0000256" key="2">
    <source>
        <dbReference type="SAM" id="SignalP"/>
    </source>
</evidence>
<evidence type="ECO:0000256" key="1">
    <source>
        <dbReference type="SAM" id="MobiDB-lite"/>
    </source>
</evidence>
<gene>
    <name evidence="3" type="ORF">H9L05_10080</name>
</gene>
<feature type="region of interest" description="Disordered" evidence="1">
    <location>
        <begin position="24"/>
        <end position="100"/>
    </location>
</feature>
<reference evidence="3 4" key="1">
    <citation type="submission" date="2020-08" db="EMBL/GenBank/DDBJ databases">
        <title>Genome sequence of Hymenobacter qilianensis JCM 19763T.</title>
        <authorList>
            <person name="Hyun D.-W."/>
            <person name="Bae J.-W."/>
        </authorList>
    </citation>
    <scope>NUCLEOTIDE SEQUENCE [LARGE SCALE GENOMIC DNA]</scope>
    <source>
        <strain evidence="3 4">JCM 19763</strain>
    </source>
</reference>
<evidence type="ECO:0000313" key="4">
    <source>
        <dbReference type="Proteomes" id="UP000516093"/>
    </source>
</evidence>
<feature type="signal peptide" evidence="2">
    <location>
        <begin position="1"/>
        <end position="21"/>
    </location>
</feature>
<keyword evidence="4" id="KW-1185">Reference proteome</keyword>